<keyword evidence="3" id="KW-1185">Reference proteome</keyword>
<dbReference type="Proteomes" id="UP001363151">
    <property type="component" value="Unassembled WGS sequence"/>
</dbReference>
<name>A0ABR1FHZ8_AURAN</name>
<gene>
    <name evidence="2" type="ORF">SO694_00076172</name>
</gene>
<sequence>MPMPPGIYSGRGKAQRTGDLPLGQGFDWTRTVAAQKEAAREEQLRAASSRPDSFQTLQQFEWLPQHGRTRPIRQYPPSSFSRTPASFLADRPGFRMETRAPCGDFSMSNFHRKATNISTQDMNYGKTWGAGVSQQPSLGQSQLQGLDQWGSTTSLLTGGEGTVATAPSRRFHQQQYAHVLTPAGIRRAKAVERRPVSPLRSVNGYQGIWE</sequence>
<evidence type="ECO:0000313" key="2">
    <source>
        <dbReference type="EMBL" id="KAK7231102.1"/>
    </source>
</evidence>
<reference evidence="2 3" key="1">
    <citation type="submission" date="2024-03" db="EMBL/GenBank/DDBJ databases">
        <title>Aureococcus anophagefferens CCMP1851 and Kratosvirus quantuckense: Draft genome of a second virus-susceptible host strain in the model system.</title>
        <authorList>
            <person name="Chase E."/>
            <person name="Truchon A.R."/>
            <person name="Schepens W."/>
            <person name="Wilhelm S.W."/>
        </authorList>
    </citation>
    <scope>NUCLEOTIDE SEQUENCE [LARGE SCALE GENOMIC DNA]</scope>
    <source>
        <strain evidence="2 3">CCMP1851</strain>
    </source>
</reference>
<accession>A0ABR1FHZ8</accession>
<comment type="caution">
    <text evidence="2">The sequence shown here is derived from an EMBL/GenBank/DDBJ whole genome shotgun (WGS) entry which is preliminary data.</text>
</comment>
<feature type="region of interest" description="Disordered" evidence="1">
    <location>
        <begin position="62"/>
        <end position="85"/>
    </location>
</feature>
<protein>
    <submittedName>
        <fullName evidence="2">Uncharacterized protein</fullName>
    </submittedName>
</protein>
<proteinExistence type="predicted"/>
<feature type="region of interest" description="Disordered" evidence="1">
    <location>
        <begin position="1"/>
        <end position="25"/>
    </location>
</feature>
<dbReference type="EMBL" id="JBBJCI010000420">
    <property type="protein sequence ID" value="KAK7231102.1"/>
    <property type="molecule type" value="Genomic_DNA"/>
</dbReference>
<evidence type="ECO:0000256" key="1">
    <source>
        <dbReference type="SAM" id="MobiDB-lite"/>
    </source>
</evidence>
<organism evidence="2 3">
    <name type="scientific">Aureococcus anophagefferens</name>
    <name type="common">Harmful bloom alga</name>
    <dbReference type="NCBI Taxonomy" id="44056"/>
    <lineage>
        <taxon>Eukaryota</taxon>
        <taxon>Sar</taxon>
        <taxon>Stramenopiles</taxon>
        <taxon>Ochrophyta</taxon>
        <taxon>Pelagophyceae</taxon>
        <taxon>Pelagomonadales</taxon>
        <taxon>Pelagomonadaceae</taxon>
        <taxon>Aureococcus</taxon>
    </lineage>
</organism>
<evidence type="ECO:0000313" key="3">
    <source>
        <dbReference type="Proteomes" id="UP001363151"/>
    </source>
</evidence>